<name>A0AAN8WDY5_9MAGN</name>
<evidence type="ECO:0000259" key="2">
    <source>
        <dbReference type="Pfam" id="PF07859"/>
    </source>
</evidence>
<dbReference type="GO" id="GO:0016787">
    <property type="term" value="F:hydrolase activity"/>
    <property type="evidence" value="ECO:0007669"/>
    <property type="project" value="UniProtKB-KW"/>
</dbReference>
<accession>A0AAN8WDY5</accession>
<feature type="domain" description="Alpha/beta hydrolase fold-3" evidence="2">
    <location>
        <begin position="191"/>
        <end position="262"/>
    </location>
</feature>
<proteinExistence type="inferred from homology"/>
<evidence type="ECO:0000313" key="3">
    <source>
        <dbReference type="EMBL" id="KAK6944157.1"/>
    </source>
</evidence>
<reference evidence="3 4" key="1">
    <citation type="submission" date="2023-12" db="EMBL/GenBank/DDBJ databases">
        <title>A high-quality genome assembly for Dillenia turbinata (Dilleniales).</title>
        <authorList>
            <person name="Chanderbali A."/>
        </authorList>
    </citation>
    <scope>NUCLEOTIDE SEQUENCE [LARGE SCALE GENOMIC DNA]</scope>
    <source>
        <strain evidence="3">LSX21</strain>
        <tissue evidence="3">Leaf</tissue>
    </source>
</reference>
<dbReference type="SUPFAM" id="SSF53474">
    <property type="entry name" value="alpha/beta-Hydrolases"/>
    <property type="match status" value="1"/>
</dbReference>
<dbReference type="InterPro" id="IPR029058">
    <property type="entry name" value="AB_hydrolase_fold"/>
</dbReference>
<keyword evidence="4" id="KW-1185">Reference proteome</keyword>
<evidence type="ECO:0000313" key="4">
    <source>
        <dbReference type="Proteomes" id="UP001370490"/>
    </source>
</evidence>
<keyword evidence="3" id="KW-0378">Hydrolase</keyword>
<comment type="caution">
    <text evidence="3">The sequence shown here is derived from an EMBL/GenBank/DDBJ whole genome shotgun (WGS) entry which is preliminary data.</text>
</comment>
<gene>
    <name evidence="3" type="ORF">RJ641_025259</name>
</gene>
<dbReference type="Pfam" id="PF07859">
    <property type="entry name" value="Abhydrolase_3"/>
    <property type="match status" value="2"/>
</dbReference>
<organism evidence="3 4">
    <name type="scientific">Dillenia turbinata</name>
    <dbReference type="NCBI Taxonomy" id="194707"/>
    <lineage>
        <taxon>Eukaryota</taxon>
        <taxon>Viridiplantae</taxon>
        <taxon>Streptophyta</taxon>
        <taxon>Embryophyta</taxon>
        <taxon>Tracheophyta</taxon>
        <taxon>Spermatophyta</taxon>
        <taxon>Magnoliopsida</taxon>
        <taxon>eudicotyledons</taxon>
        <taxon>Gunneridae</taxon>
        <taxon>Pentapetalae</taxon>
        <taxon>Dilleniales</taxon>
        <taxon>Dilleniaceae</taxon>
        <taxon>Dillenia</taxon>
    </lineage>
</organism>
<dbReference type="Proteomes" id="UP001370490">
    <property type="component" value="Unassembled WGS sequence"/>
</dbReference>
<dbReference type="EMBL" id="JBAMMX010000003">
    <property type="protein sequence ID" value="KAK6944157.1"/>
    <property type="molecule type" value="Genomic_DNA"/>
</dbReference>
<feature type="domain" description="Alpha/beta hydrolase fold-3" evidence="2">
    <location>
        <begin position="75"/>
        <end position="178"/>
    </location>
</feature>
<comment type="similarity">
    <text evidence="1">Belongs to the 'GDXG' lipolytic enzyme family.</text>
</comment>
<protein>
    <submittedName>
        <fullName evidence="3">Alpha/beta hydrolase fold-3</fullName>
    </submittedName>
</protein>
<sequence>MSSVPYIIDDIRGFLQLYSDGSVVRSDDPVKNHFQFREDNSVAFKDYLFDKSNNLHIRLFKPLSPPSSSRKLPIIVFFHGGGFCFSSCTWPKYHNCCLRLASELGALVVSADYRLAPENRLPAAIEDGLGALKWLKDQASCGGDAWAFEGVDFDRVFVLGDSSGGTITHHLAVRLGPGSEELNPLQVKGFSLPVGDTRDSQYANPFGPKSPSLEDLGLSPMLVTVGGLELLRDRAKVYAQRLKEMSKRIEYVEFEEKYHGYFTITPYSKDGDAFLKMMSQFMSSNST</sequence>
<dbReference type="AlphaFoldDB" id="A0AAN8WDY5"/>
<dbReference type="InterPro" id="IPR050466">
    <property type="entry name" value="Carboxylest/Gibb_receptor"/>
</dbReference>
<dbReference type="PANTHER" id="PTHR23024:SF406">
    <property type="entry name" value="CARBOXYLESTERASE 15-RELATED"/>
    <property type="match status" value="1"/>
</dbReference>
<evidence type="ECO:0000256" key="1">
    <source>
        <dbReference type="ARBA" id="ARBA00010515"/>
    </source>
</evidence>
<dbReference type="InterPro" id="IPR013094">
    <property type="entry name" value="AB_hydrolase_3"/>
</dbReference>
<dbReference type="Gene3D" id="3.40.50.1820">
    <property type="entry name" value="alpha/beta hydrolase"/>
    <property type="match status" value="1"/>
</dbReference>
<dbReference type="PANTHER" id="PTHR23024">
    <property type="entry name" value="ARYLACETAMIDE DEACETYLASE"/>
    <property type="match status" value="1"/>
</dbReference>